<gene>
    <name evidence="2" type="ORF">EMQ_0331</name>
</gene>
<accession>A0AB33I7I9</accession>
<evidence type="ECO:0000313" key="3">
    <source>
        <dbReference type="Proteomes" id="UP000516424"/>
    </source>
</evidence>
<dbReference type="EMBL" id="AP023410">
    <property type="protein sequence ID" value="BCK74725.1"/>
    <property type="molecule type" value="Genomic_DNA"/>
</dbReference>
<reference evidence="2 3" key="1">
    <citation type="journal article" date="2011" name="Microbiology">
        <title>Transcriptome response to different carbon sources in Acetobacter aceti.</title>
        <authorList>
            <person name="Sakurai K."/>
            <person name="Arai H."/>
            <person name="Ishii M."/>
            <person name="Igarashi Y."/>
        </authorList>
    </citation>
    <scope>NUCLEOTIDE SEQUENCE [LARGE SCALE GENOMIC DNA]</scope>
    <source>
        <strain evidence="2 3">NBRC 14818</strain>
    </source>
</reference>
<proteinExistence type="predicted"/>
<sequence>MVNVSSGSPYRHKRFNIIMTLIDDIVVDRKSCRIVDLGGTPDYWRDFPAFQERPEITVLVINLVQYTSDDTRIQCIVGDATSLPDLADNTFDLVHSNSVIEHVGTLEDMKRMAQEVRRLAPVYYVQAPNYWFPYEFHTCMIGFHWLPKVFRLFLVRRFSCGHYPRARNAAEAQAYVADANSVTDRQIRTLFPDAEIKPENFFGLTKSWMAIRRSSRSASM</sequence>
<protein>
    <recommendedName>
        <fullName evidence="1">Methyltransferase type 11 domain-containing protein</fullName>
    </recommendedName>
</protein>
<dbReference type="InterPro" id="IPR013216">
    <property type="entry name" value="Methyltransf_11"/>
</dbReference>
<feature type="domain" description="Methyltransferase type 11" evidence="1">
    <location>
        <begin position="70"/>
        <end position="119"/>
    </location>
</feature>
<keyword evidence="3" id="KW-1185">Reference proteome</keyword>
<dbReference type="AlphaFoldDB" id="A0AB33I7I9"/>
<dbReference type="Gene3D" id="3.40.50.150">
    <property type="entry name" value="Vaccinia Virus protein VP39"/>
    <property type="match status" value="1"/>
</dbReference>
<name>A0AB33I7I9_ACEAC</name>
<evidence type="ECO:0000259" key="1">
    <source>
        <dbReference type="Pfam" id="PF08241"/>
    </source>
</evidence>
<dbReference type="GO" id="GO:0008757">
    <property type="term" value="F:S-adenosylmethionine-dependent methyltransferase activity"/>
    <property type="evidence" value="ECO:0007669"/>
    <property type="project" value="InterPro"/>
</dbReference>
<dbReference type="Proteomes" id="UP000516424">
    <property type="component" value="Chromosome"/>
</dbReference>
<dbReference type="Pfam" id="PF08241">
    <property type="entry name" value="Methyltransf_11"/>
    <property type="match status" value="1"/>
</dbReference>
<organism evidence="2 3">
    <name type="scientific">Acetobacter aceti NBRC 14818</name>
    <dbReference type="NCBI Taxonomy" id="887700"/>
    <lineage>
        <taxon>Bacteria</taxon>
        <taxon>Pseudomonadati</taxon>
        <taxon>Pseudomonadota</taxon>
        <taxon>Alphaproteobacteria</taxon>
        <taxon>Acetobacterales</taxon>
        <taxon>Acetobacteraceae</taxon>
        <taxon>Acetobacter</taxon>
        <taxon>Acetobacter subgen. Acetobacter</taxon>
    </lineage>
</organism>
<dbReference type="InterPro" id="IPR029063">
    <property type="entry name" value="SAM-dependent_MTases_sf"/>
</dbReference>
<dbReference type="SUPFAM" id="SSF53335">
    <property type="entry name" value="S-adenosyl-L-methionine-dependent methyltransferases"/>
    <property type="match status" value="1"/>
</dbReference>
<dbReference type="CDD" id="cd02440">
    <property type="entry name" value="AdoMet_MTases"/>
    <property type="match status" value="1"/>
</dbReference>
<evidence type="ECO:0000313" key="2">
    <source>
        <dbReference type="EMBL" id="BCK74725.1"/>
    </source>
</evidence>